<evidence type="ECO:0000313" key="7">
    <source>
        <dbReference type="Proteomes" id="UP000318538"/>
    </source>
</evidence>
<evidence type="ECO:0000256" key="1">
    <source>
        <dbReference type="ARBA" id="ARBA00022722"/>
    </source>
</evidence>
<evidence type="ECO:0000256" key="2">
    <source>
        <dbReference type="ARBA" id="ARBA00022759"/>
    </source>
</evidence>
<evidence type="ECO:0000256" key="3">
    <source>
        <dbReference type="ARBA" id="ARBA00022801"/>
    </source>
</evidence>
<dbReference type="InterPro" id="IPR007131">
    <property type="entry name" value="SHD1"/>
</dbReference>
<evidence type="ECO:0000313" key="6">
    <source>
        <dbReference type="EMBL" id="QDT04726.1"/>
    </source>
</evidence>
<dbReference type="PROSITE" id="PS50830">
    <property type="entry name" value="TNASE_3"/>
    <property type="match status" value="1"/>
</dbReference>
<feature type="signal peptide" evidence="4">
    <location>
        <begin position="1"/>
        <end position="17"/>
    </location>
</feature>
<dbReference type="Proteomes" id="UP000318538">
    <property type="component" value="Chromosome"/>
</dbReference>
<dbReference type="GO" id="GO:1990599">
    <property type="term" value="F:3' overhang single-stranded DNA endodeoxyribonuclease activity"/>
    <property type="evidence" value="ECO:0007669"/>
    <property type="project" value="UniProtKB-EC"/>
</dbReference>
<dbReference type="GO" id="GO:0030674">
    <property type="term" value="F:protein-macromolecule adaptor activity"/>
    <property type="evidence" value="ECO:0007669"/>
    <property type="project" value="InterPro"/>
</dbReference>
<protein>
    <submittedName>
        <fullName evidence="6">Thermonuclease</fullName>
        <ecNumber evidence="6">3.1.31.1</ecNumber>
    </submittedName>
</protein>
<dbReference type="OrthoDB" id="9805504at2"/>
<proteinExistence type="predicted"/>
<dbReference type="GO" id="GO:0042802">
    <property type="term" value="F:identical protein binding"/>
    <property type="evidence" value="ECO:0007669"/>
    <property type="project" value="InterPro"/>
</dbReference>
<keyword evidence="4" id="KW-0732">Signal</keyword>
<dbReference type="GO" id="GO:0043130">
    <property type="term" value="F:ubiquitin binding"/>
    <property type="evidence" value="ECO:0007669"/>
    <property type="project" value="InterPro"/>
</dbReference>
<dbReference type="Pfam" id="PF03983">
    <property type="entry name" value="SHD1"/>
    <property type="match status" value="1"/>
</dbReference>
<reference evidence="6 7" key="1">
    <citation type="submission" date="2019-02" db="EMBL/GenBank/DDBJ databases">
        <title>Deep-cultivation of Planctomycetes and their phenomic and genomic characterization uncovers novel biology.</title>
        <authorList>
            <person name="Wiegand S."/>
            <person name="Jogler M."/>
            <person name="Boedeker C."/>
            <person name="Pinto D."/>
            <person name="Vollmers J."/>
            <person name="Rivas-Marin E."/>
            <person name="Kohn T."/>
            <person name="Peeters S.H."/>
            <person name="Heuer A."/>
            <person name="Rast P."/>
            <person name="Oberbeckmann S."/>
            <person name="Bunk B."/>
            <person name="Jeske O."/>
            <person name="Meyerdierks A."/>
            <person name="Storesund J.E."/>
            <person name="Kallscheuer N."/>
            <person name="Luecker S."/>
            <person name="Lage O.M."/>
            <person name="Pohl T."/>
            <person name="Merkel B.J."/>
            <person name="Hornburger P."/>
            <person name="Mueller R.-W."/>
            <person name="Bruemmer F."/>
            <person name="Labrenz M."/>
            <person name="Spormann A.M."/>
            <person name="Op den Camp H."/>
            <person name="Overmann J."/>
            <person name="Amann R."/>
            <person name="Jetten M.S.M."/>
            <person name="Mascher T."/>
            <person name="Medema M.H."/>
            <person name="Devos D.P."/>
            <person name="Kaster A.-K."/>
            <person name="Ovreas L."/>
            <person name="Rohde M."/>
            <person name="Galperin M.Y."/>
            <person name="Jogler C."/>
        </authorList>
    </citation>
    <scope>NUCLEOTIDE SEQUENCE [LARGE SCALE GENOMIC DNA]</scope>
    <source>
        <strain evidence="6 7">K22_7</strain>
    </source>
</reference>
<feature type="chain" id="PRO_5021699735" evidence="4">
    <location>
        <begin position="18"/>
        <end position="304"/>
    </location>
</feature>
<dbReference type="InterPro" id="IPR035437">
    <property type="entry name" value="SNase_OB-fold_sf"/>
</dbReference>
<dbReference type="EC" id="3.1.31.1" evidence="6"/>
<dbReference type="Pfam" id="PF00565">
    <property type="entry name" value="SNase"/>
    <property type="match status" value="1"/>
</dbReference>
<dbReference type="InterPro" id="IPR016071">
    <property type="entry name" value="Staphylococal_nuclease_OB-fold"/>
</dbReference>
<dbReference type="PANTHER" id="PTHR12302:SF3">
    <property type="entry name" value="SERINE_THREONINE-PROTEIN KINASE 31"/>
    <property type="match status" value="1"/>
</dbReference>
<name>A0A517NC58_9BACT</name>
<dbReference type="SUPFAM" id="SSF50199">
    <property type="entry name" value="Staphylococcal nuclease"/>
    <property type="match status" value="1"/>
</dbReference>
<dbReference type="KEGG" id="rlc:K227x_31210"/>
<gene>
    <name evidence="6" type="primary">nucH</name>
    <name evidence="6" type="ORF">K227x_31210</name>
</gene>
<dbReference type="SMART" id="SM00318">
    <property type="entry name" value="SNc"/>
    <property type="match status" value="1"/>
</dbReference>
<dbReference type="EMBL" id="CP036525">
    <property type="protein sequence ID" value="QDT04726.1"/>
    <property type="molecule type" value="Genomic_DNA"/>
</dbReference>
<keyword evidence="1" id="KW-0540">Nuclease</keyword>
<evidence type="ECO:0000259" key="5">
    <source>
        <dbReference type="PROSITE" id="PS50830"/>
    </source>
</evidence>
<organism evidence="6 7">
    <name type="scientific">Rubripirellula lacrimiformis</name>
    <dbReference type="NCBI Taxonomy" id="1930273"/>
    <lineage>
        <taxon>Bacteria</taxon>
        <taxon>Pseudomonadati</taxon>
        <taxon>Planctomycetota</taxon>
        <taxon>Planctomycetia</taxon>
        <taxon>Pirellulales</taxon>
        <taxon>Pirellulaceae</taxon>
        <taxon>Rubripirellula</taxon>
    </lineage>
</organism>
<dbReference type="GO" id="GO:0003676">
    <property type="term" value="F:nucleic acid binding"/>
    <property type="evidence" value="ECO:0007669"/>
    <property type="project" value="InterPro"/>
</dbReference>
<feature type="domain" description="TNase-like" evidence="5">
    <location>
        <begin position="98"/>
        <end position="219"/>
    </location>
</feature>
<accession>A0A517NC58</accession>
<dbReference type="AlphaFoldDB" id="A0A517NC58"/>
<keyword evidence="7" id="KW-1185">Reference proteome</keyword>
<dbReference type="PANTHER" id="PTHR12302">
    <property type="entry name" value="EBNA2 BINDING PROTEIN P100"/>
    <property type="match status" value="1"/>
</dbReference>
<dbReference type="GO" id="GO:0008092">
    <property type="term" value="F:cytoskeletal protein binding"/>
    <property type="evidence" value="ECO:0007669"/>
    <property type="project" value="InterPro"/>
</dbReference>
<dbReference type="InterPro" id="IPR002071">
    <property type="entry name" value="Thermonucl_AS"/>
</dbReference>
<dbReference type="Gene3D" id="2.30.30.700">
    <property type="entry name" value="SLA1 homology domain 1"/>
    <property type="match status" value="1"/>
</dbReference>
<keyword evidence="3 6" id="KW-0378">Hydrolase</keyword>
<dbReference type="Gene3D" id="2.40.50.90">
    <property type="match status" value="1"/>
</dbReference>
<keyword evidence="2" id="KW-0255">Endonuclease</keyword>
<sequence precursor="true">MRLLLALGLLISATAGAADLPPLVFKASSPTIEPARRTWTDSSGTRAIVASLIRAEKGKLLLERVDGNRFITNPDHLSVADRAFAVHATAPRVNQSANIAIGFVTSIMDGDTIQLRTIAEENITIRLDGIDAPEQGQDFGNVAKDFLGSRIHEKVVRVELRERDRYNRNLADVYLGDTWLNLELARNGLAWHYKKYNEDQRFADAESESKAARRGLWSRNDLVPPWDFRNGVTAAPKRPAMANIEQAIPAPSIRTTDTTVYITDTGTKYHRQSCRYCRKSSSPIPLSRAISAYDACKVCKPPSK</sequence>
<dbReference type="PROSITE" id="PS01123">
    <property type="entry name" value="TNASE_1"/>
    <property type="match status" value="1"/>
</dbReference>
<evidence type="ECO:0000256" key="4">
    <source>
        <dbReference type="SAM" id="SignalP"/>
    </source>
</evidence>